<protein>
    <submittedName>
        <fullName evidence="2">Uncharacterized protein</fullName>
    </submittedName>
</protein>
<proteinExistence type="predicted"/>
<feature type="region of interest" description="Disordered" evidence="1">
    <location>
        <begin position="50"/>
        <end position="75"/>
    </location>
</feature>
<sequence>MSEIDDLEPPVPGDADPAEAAEIGRADEADAAEQLAAIDEEETPREWFAQLPDDVDEADAAEQRRVVPLDEDDYR</sequence>
<dbReference type="RefSeq" id="WP_117400241.1">
    <property type="nucleotide sequence ID" value="NZ_QVNQ01000004.1"/>
</dbReference>
<evidence type="ECO:0000313" key="3">
    <source>
        <dbReference type="Proteomes" id="UP000262882"/>
    </source>
</evidence>
<dbReference type="OrthoDB" id="3482638at2"/>
<organism evidence="2 3">
    <name type="scientific">Actinomadura spongiicola</name>
    <dbReference type="NCBI Taxonomy" id="2303421"/>
    <lineage>
        <taxon>Bacteria</taxon>
        <taxon>Bacillati</taxon>
        <taxon>Actinomycetota</taxon>
        <taxon>Actinomycetes</taxon>
        <taxon>Streptosporangiales</taxon>
        <taxon>Thermomonosporaceae</taxon>
        <taxon>Actinomadura</taxon>
    </lineage>
</organism>
<dbReference type="Proteomes" id="UP000262882">
    <property type="component" value="Unassembled WGS sequence"/>
</dbReference>
<comment type="caution">
    <text evidence="2">The sequence shown here is derived from an EMBL/GenBank/DDBJ whole genome shotgun (WGS) entry which is preliminary data.</text>
</comment>
<dbReference type="AlphaFoldDB" id="A0A372GI86"/>
<gene>
    <name evidence="2" type="ORF">D0T12_15455</name>
</gene>
<keyword evidence="3" id="KW-1185">Reference proteome</keyword>
<dbReference type="EMBL" id="QVNQ01000004">
    <property type="protein sequence ID" value="RFS84902.1"/>
    <property type="molecule type" value="Genomic_DNA"/>
</dbReference>
<reference evidence="2 3" key="1">
    <citation type="submission" date="2018-08" db="EMBL/GenBank/DDBJ databases">
        <title>Actinomadura spongicola sp. nov., isolated from marine sponge Leucetta chagosensis.</title>
        <authorList>
            <person name="Li L."/>
            <person name="Lin H.W."/>
        </authorList>
    </citation>
    <scope>NUCLEOTIDE SEQUENCE [LARGE SCALE GENOMIC DNA]</scope>
    <source>
        <strain evidence="2 3">LHW52907</strain>
    </source>
</reference>
<accession>A0A372GI86</accession>
<name>A0A372GI86_9ACTN</name>
<evidence type="ECO:0000313" key="2">
    <source>
        <dbReference type="EMBL" id="RFS84902.1"/>
    </source>
</evidence>
<evidence type="ECO:0000256" key="1">
    <source>
        <dbReference type="SAM" id="MobiDB-lite"/>
    </source>
</evidence>